<dbReference type="PANTHER" id="PTHR43712">
    <property type="entry name" value="PUTATIVE (AFU_ORTHOLOGUE AFUA_4G14580)-RELATED"/>
    <property type="match status" value="1"/>
</dbReference>
<feature type="domain" description="O-methyltransferase dimerisation" evidence="6">
    <location>
        <begin position="46"/>
        <end position="119"/>
    </location>
</feature>
<organism evidence="7 8">
    <name type="scientific">Periconia digitata</name>
    <dbReference type="NCBI Taxonomy" id="1303443"/>
    <lineage>
        <taxon>Eukaryota</taxon>
        <taxon>Fungi</taxon>
        <taxon>Dikarya</taxon>
        <taxon>Ascomycota</taxon>
        <taxon>Pezizomycotina</taxon>
        <taxon>Dothideomycetes</taxon>
        <taxon>Pleosporomycetidae</taxon>
        <taxon>Pleosporales</taxon>
        <taxon>Massarineae</taxon>
        <taxon>Periconiaceae</taxon>
        <taxon>Periconia</taxon>
    </lineage>
</organism>
<evidence type="ECO:0000259" key="5">
    <source>
        <dbReference type="Pfam" id="PF00891"/>
    </source>
</evidence>
<gene>
    <name evidence="7" type="ORF">PDIGIT_LOCUS79</name>
</gene>
<dbReference type="SUPFAM" id="SSF46785">
    <property type="entry name" value="Winged helix' DNA-binding domain"/>
    <property type="match status" value="1"/>
</dbReference>
<dbReference type="PROSITE" id="PS51683">
    <property type="entry name" value="SAM_OMT_II"/>
    <property type="match status" value="1"/>
</dbReference>
<name>A0A9W4XFW1_9PLEO</name>
<evidence type="ECO:0000256" key="2">
    <source>
        <dbReference type="ARBA" id="ARBA00022679"/>
    </source>
</evidence>
<dbReference type="Pfam" id="PF00891">
    <property type="entry name" value="Methyltransf_2"/>
    <property type="match status" value="1"/>
</dbReference>
<evidence type="ECO:0000259" key="6">
    <source>
        <dbReference type="Pfam" id="PF08100"/>
    </source>
</evidence>
<dbReference type="OrthoDB" id="2410195at2759"/>
<dbReference type="AlphaFoldDB" id="A0A9W4XFW1"/>
<dbReference type="GO" id="GO:0008171">
    <property type="term" value="F:O-methyltransferase activity"/>
    <property type="evidence" value="ECO:0007669"/>
    <property type="project" value="InterPro"/>
</dbReference>
<reference evidence="7" key="1">
    <citation type="submission" date="2023-01" db="EMBL/GenBank/DDBJ databases">
        <authorList>
            <person name="Van Ghelder C."/>
            <person name="Rancurel C."/>
        </authorList>
    </citation>
    <scope>NUCLEOTIDE SEQUENCE</scope>
    <source>
        <strain evidence="7">CNCM I-4278</strain>
    </source>
</reference>
<dbReference type="EMBL" id="CAOQHR010000001">
    <property type="protein sequence ID" value="CAI6227342.1"/>
    <property type="molecule type" value="Genomic_DNA"/>
</dbReference>
<dbReference type="InterPro" id="IPR001077">
    <property type="entry name" value="COMT_C"/>
</dbReference>
<evidence type="ECO:0000256" key="3">
    <source>
        <dbReference type="ARBA" id="ARBA00022691"/>
    </source>
</evidence>
<dbReference type="InterPro" id="IPR012967">
    <property type="entry name" value="COMT_dimerisation"/>
</dbReference>
<dbReference type="Gene3D" id="3.40.50.150">
    <property type="entry name" value="Vaccinia Virus protein VP39"/>
    <property type="match status" value="1"/>
</dbReference>
<evidence type="ECO:0000256" key="4">
    <source>
        <dbReference type="PIRSR" id="PIRSR005739-1"/>
    </source>
</evidence>
<dbReference type="SUPFAM" id="SSF53335">
    <property type="entry name" value="S-adenosyl-L-methionine-dependent methyltransferases"/>
    <property type="match status" value="1"/>
</dbReference>
<protein>
    <recommendedName>
        <fullName evidence="9">O-methyltransferase domain-containing protein</fullName>
    </recommendedName>
</protein>
<dbReference type="Proteomes" id="UP001152607">
    <property type="component" value="Unassembled WGS sequence"/>
</dbReference>
<keyword evidence="8" id="KW-1185">Reference proteome</keyword>
<evidence type="ECO:0000256" key="1">
    <source>
        <dbReference type="ARBA" id="ARBA00022603"/>
    </source>
</evidence>
<sequence>MEEALEVVRKLAVAASEDGRRKARVALHSMAASLENPNDTIHRLGHGHLQAAVVQIGIDLNLFQHLVESASPLTIQQLSEKTGAEFQLMTRVMRFLASIGTVSENGKAEYSANHTTRNLAEKLTQAGLSHYFTTAAPQYQALPKFLKDHDYKDPVDEKDTPFQVAHHTHLNSYAWFASHPDELAYFNTYMALRRKPDVTWLSAYPVVEEAVNWPAEKGLYINIGGSIGHQCAQFKEKYPDIPGRVVLQDLEHSVAAALNTPGVENMPHDMFEPQPILGAKFYYMRAVLHNQSPPNVRRVLENVKAAMGPDSILLVDELVLPESGVSYIASSIDMTMMSAFASMERTEAQWRKTFEEVGLELRRSYTYYPQGYETVMDVRLPQTKL</sequence>
<dbReference type="InterPro" id="IPR036390">
    <property type="entry name" value="WH_DNA-bd_sf"/>
</dbReference>
<dbReference type="InterPro" id="IPR029063">
    <property type="entry name" value="SAM-dependent_MTases_sf"/>
</dbReference>
<dbReference type="GO" id="GO:0046983">
    <property type="term" value="F:protein dimerization activity"/>
    <property type="evidence" value="ECO:0007669"/>
    <property type="project" value="InterPro"/>
</dbReference>
<feature type="active site" description="Proton acceptor" evidence="4">
    <location>
        <position position="289"/>
    </location>
</feature>
<dbReference type="InterPro" id="IPR036388">
    <property type="entry name" value="WH-like_DNA-bd_sf"/>
</dbReference>
<dbReference type="InterPro" id="IPR016461">
    <property type="entry name" value="COMT-like"/>
</dbReference>
<dbReference type="Gene3D" id="1.10.10.10">
    <property type="entry name" value="Winged helix-like DNA-binding domain superfamily/Winged helix DNA-binding domain"/>
    <property type="match status" value="1"/>
</dbReference>
<accession>A0A9W4XFW1</accession>
<evidence type="ECO:0008006" key="9">
    <source>
        <dbReference type="Google" id="ProtNLM"/>
    </source>
</evidence>
<keyword evidence="3" id="KW-0949">S-adenosyl-L-methionine</keyword>
<proteinExistence type="predicted"/>
<evidence type="ECO:0000313" key="7">
    <source>
        <dbReference type="EMBL" id="CAI6227342.1"/>
    </source>
</evidence>
<dbReference type="PIRSF" id="PIRSF005739">
    <property type="entry name" value="O-mtase"/>
    <property type="match status" value="1"/>
</dbReference>
<comment type="caution">
    <text evidence="7">The sequence shown here is derived from an EMBL/GenBank/DDBJ whole genome shotgun (WGS) entry which is preliminary data.</text>
</comment>
<dbReference type="Pfam" id="PF08100">
    <property type="entry name" value="Dimerisation"/>
    <property type="match status" value="1"/>
</dbReference>
<keyword evidence="1" id="KW-0489">Methyltransferase</keyword>
<dbReference type="PANTHER" id="PTHR43712:SF1">
    <property type="entry name" value="HYPOTHETICAL O-METHYLTRANSFERASE (EUROFUNG)-RELATED"/>
    <property type="match status" value="1"/>
</dbReference>
<evidence type="ECO:0000313" key="8">
    <source>
        <dbReference type="Proteomes" id="UP001152607"/>
    </source>
</evidence>
<feature type="domain" description="O-methyltransferase C-terminal" evidence="5">
    <location>
        <begin position="221"/>
        <end position="358"/>
    </location>
</feature>
<keyword evidence="2" id="KW-0808">Transferase</keyword>
<dbReference type="GO" id="GO:0032259">
    <property type="term" value="P:methylation"/>
    <property type="evidence" value="ECO:0007669"/>
    <property type="project" value="UniProtKB-KW"/>
</dbReference>